<dbReference type="Gene3D" id="1.10.10.2690">
    <property type="match status" value="1"/>
</dbReference>
<protein>
    <submittedName>
        <fullName evidence="4">Transcriptional regulator KorA</fullName>
    </submittedName>
</protein>
<reference evidence="5" key="1">
    <citation type="submission" date="2014-11" db="EMBL/GenBank/DDBJ databases">
        <title>Xylella fastidiosa Hib4 Genome Sequencing.</title>
        <authorList>
            <person name="Pierry P.M."/>
            <person name="da Silva A.M."/>
        </authorList>
    </citation>
    <scope>NUCLEOTIDE SEQUENCE [LARGE SCALE GENOMIC DNA]</scope>
    <source>
        <strain evidence="5">Hib4</strain>
    </source>
</reference>
<dbReference type="Pfam" id="PF16509">
    <property type="entry name" value="KORA"/>
    <property type="match status" value="1"/>
</dbReference>
<feature type="domain" description="TrfB transcriptional repressor protein" evidence="3">
    <location>
        <begin position="5"/>
        <end position="88"/>
    </location>
</feature>
<gene>
    <name evidence="4" type="ORF">XFHB_05090</name>
</gene>
<sequence>MKKRLTEAQFQAAIKDLEVSQQTLEIAHGVLVEGVSQTKFATSLNLSRGAVSQTVNRVWLSHKERNVPKGFERVTVVLPEHQAFIVKKWAVGAVRKTEIYE</sequence>
<dbReference type="RefSeq" id="WP_088372195.1">
    <property type="nucleotide sequence ID" value="NZ_CP009885.1"/>
</dbReference>
<dbReference type="AlphaFoldDB" id="A0ABC8ACY4"/>
<name>A0ABC8ACY4_XYLFS</name>
<dbReference type="InterPro" id="IPR053721">
    <property type="entry name" value="Fimbrial_Adhesin_Reg"/>
</dbReference>
<dbReference type="EMBL" id="CP009885">
    <property type="protein sequence ID" value="ALR06320.1"/>
    <property type="molecule type" value="Genomic_DNA"/>
</dbReference>
<organism evidence="4 5">
    <name type="scientific">Xylella fastidiosa</name>
    <dbReference type="NCBI Taxonomy" id="2371"/>
    <lineage>
        <taxon>Bacteria</taxon>
        <taxon>Pseudomonadati</taxon>
        <taxon>Pseudomonadota</taxon>
        <taxon>Gammaproteobacteria</taxon>
        <taxon>Lysobacterales</taxon>
        <taxon>Lysobacteraceae</taxon>
        <taxon>Xylella</taxon>
    </lineage>
</organism>
<evidence type="ECO:0000256" key="1">
    <source>
        <dbReference type="ARBA" id="ARBA00023015"/>
    </source>
</evidence>
<accession>A0ABC8ACY4</accession>
<dbReference type="InterPro" id="IPR032428">
    <property type="entry name" value="TrfB"/>
</dbReference>
<evidence type="ECO:0000313" key="5">
    <source>
        <dbReference type="Proteomes" id="UP000196980"/>
    </source>
</evidence>
<evidence type="ECO:0000256" key="2">
    <source>
        <dbReference type="ARBA" id="ARBA00023163"/>
    </source>
</evidence>
<dbReference type="KEGG" id="xfh:XFHB_05090"/>
<evidence type="ECO:0000313" key="4">
    <source>
        <dbReference type="EMBL" id="ALR06320.1"/>
    </source>
</evidence>
<dbReference type="Proteomes" id="UP000196980">
    <property type="component" value="Chromosome"/>
</dbReference>
<keyword evidence="2" id="KW-0804">Transcription</keyword>
<evidence type="ECO:0000259" key="3">
    <source>
        <dbReference type="Pfam" id="PF16509"/>
    </source>
</evidence>
<keyword evidence="1" id="KW-0805">Transcription regulation</keyword>
<proteinExistence type="predicted"/>